<dbReference type="HOGENOM" id="CLU_039531_0_0_1"/>
<evidence type="ECO:0000313" key="3">
    <source>
        <dbReference type="Proteomes" id="UP000039046"/>
    </source>
</evidence>
<dbReference type="OrthoDB" id="2993351at2759"/>
<dbReference type="AlphaFoldDB" id="A0A0A1T920"/>
<gene>
    <name evidence="2" type="ORF">VHEMI02825</name>
</gene>
<dbReference type="InterPro" id="IPR022137">
    <property type="entry name" value="Znf_prot_DUF3669"/>
</dbReference>
<dbReference type="PANTHER" id="PTHR40780:SF2">
    <property type="entry name" value="DUF3669 DOMAIN-CONTAINING PROTEIN"/>
    <property type="match status" value="1"/>
</dbReference>
<protein>
    <recommendedName>
        <fullName evidence="1">DUF3669 domain-containing protein</fullName>
    </recommendedName>
</protein>
<keyword evidence="3" id="KW-1185">Reference proteome</keyword>
<proteinExistence type="predicted"/>
<dbReference type="PANTHER" id="PTHR40780">
    <property type="entry name" value="DUF3669 DOMAIN-CONTAINING PROTEIN"/>
    <property type="match status" value="1"/>
</dbReference>
<dbReference type="Pfam" id="PF12417">
    <property type="entry name" value="DUF3669"/>
    <property type="match status" value="1"/>
</dbReference>
<evidence type="ECO:0000313" key="2">
    <source>
        <dbReference type="EMBL" id="CEJ82777.1"/>
    </source>
</evidence>
<organism evidence="2 3">
    <name type="scientific">[Torrubiella] hemipterigena</name>
    <dbReference type="NCBI Taxonomy" id="1531966"/>
    <lineage>
        <taxon>Eukaryota</taxon>
        <taxon>Fungi</taxon>
        <taxon>Dikarya</taxon>
        <taxon>Ascomycota</taxon>
        <taxon>Pezizomycotina</taxon>
        <taxon>Sordariomycetes</taxon>
        <taxon>Hypocreomycetidae</taxon>
        <taxon>Hypocreales</taxon>
        <taxon>Clavicipitaceae</taxon>
        <taxon>Clavicipitaceae incertae sedis</taxon>
        <taxon>'Torrubiella' clade</taxon>
    </lineage>
</organism>
<accession>A0A0A1T920</accession>
<reference evidence="2 3" key="1">
    <citation type="journal article" date="2015" name="Genome Announc.">
        <title>Draft Genome Sequence and Gene Annotation of the Entomopathogenic Fungus Verticillium hemipterigenum.</title>
        <authorList>
            <person name="Horn F."/>
            <person name="Habel A."/>
            <person name="Scharf D.H."/>
            <person name="Dworschak J."/>
            <person name="Brakhage A.A."/>
            <person name="Guthke R."/>
            <person name="Hertweck C."/>
            <person name="Linde J."/>
        </authorList>
    </citation>
    <scope>NUCLEOTIDE SEQUENCE [LARGE SCALE GENOMIC DNA]</scope>
</reference>
<evidence type="ECO:0000259" key="1">
    <source>
        <dbReference type="Pfam" id="PF12417"/>
    </source>
</evidence>
<dbReference type="EMBL" id="CDHN01000001">
    <property type="protein sequence ID" value="CEJ82777.1"/>
    <property type="molecule type" value="Genomic_DNA"/>
</dbReference>
<name>A0A0A1T920_9HYPO</name>
<dbReference type="Proteomes" id="UP000039046">
    <property type="component" value="Unassembled WGS sequence"/>
</dbReference>
<feature type="domain" description="DUF3669" evidence="1">
    <location>
        <begin position="267"/>
        <end position="329"/>
    </location>
</feature>
<sequence length="354" mass="40243">MALDTSPDISPKLAKSLKINLLLLNNLGPDRDEFFTCLTDMLAINGTTPLETNDTDPRQFRQAGEGECGTVFTRDKGCCAVKVAKIDEDALYDDYEMHTWIDEQFFKLREKKVNVPYCYDFFTENSSENPELRRAIAAAGGCPTAAMLETERIPPLPQRVREELIRLFCDPARQDMALADDKNKDCLVRLYLGSLNTKPGGPFSLRDFNLHLNDMRKLQLPTAKYADCMAYAMAVLHWEAMVDARGVEFVLGGSRFAFAQIRTTQFWVIDFDQCQLITLDNEGVDHAIEAAKANDPFLPALGAFRSQSLVWTVFCVNYLNYSHEILDKELWHLPERFLRGLAKRPPVVPWLNED</sequence>